<accession>A0ABR4N391</accession>
<reference evidence="1 2" key="1">
    <citation type="submission" date="2023-09" db="EMBL/GenBank/DDBJ databases">
        <title>Pangenome analysis of Batrachochytrium dendrobatidis and related Chytrids.</title>
        <authorList>
            <person name="Yacoub M.N."/>
            <person name="Stajich J.E."/>
            <person name="James T.Y."/>
        </authorList>
    </citation>
    <scope>NUCLEOTIDE SEQUENCE [LARGE SCALE GENOMIC DNA]</scope>
    <source>
        <strain evidence="1 2">JEL0888</strain>
    </source>
</reference>
<name>A0ABR4N391_9FUNG</name>
<keyword evidence="2" id="KW-1185">Reference proteome</keyword>
<comment type="caution">
    <text evidence="1">The sequence shown here is derived from an EMBL/GenBank/DDBJ whole genome shotgun (WGS) entry which is preliminary data.</text>
</comment>
<organism evidence="1 2">
    <name type="scientific">Polyrhizophydium stewartii</name>
    <dbReference type="NCBI Taxonomy" id="2732419"/>
    <lineage>
        <taxon>Eukaryota</taxon>
        <taxon>Fungi</taxon>
        <taxon>Fungi incertae sedis</taxon>
        <taxon>Chytridiomycota</taxon>
        <taxon>Chytridiomycota incertae sedis</taxon>
        <taxon>Chytridiomycetes</taxon>
        <taxon>Rhizophydiales</taxon>
        <taxon>Rhizophydiales incertae sedis</taxon>
        <taxon>Polyrhizophydium</taxon>
    </lineage>
</organism>
<evidence type="ECO:0000313" key="2">
    <source>
        <dbReference type="Proteomes" id="UP001527925"/>
    </source>
</evidence>
<protein>
    <submittedName>
        <fullName evidence="1">Uncharacterized protein</fullName>
    </submittedName>
</protein>
<sequence length="200" mass="22399">MKTGLSRVQPAINAGLRTIFGVRPSTAAGSLLVESGIGSPAAISFSATMRLFNRAWEKRILFKLICHNPRVHNACRTRKWYPSRCVKQQRRNYHAVGRPDVPVSSREDLREFVLARTLTMSSRNDSADRYAAARFVHTAGFVHDPMFDQPRSRGVRLVAALRMNGLWTARSALRIAGQLVNHPFAADRCILCNNGIDNRV</sequence>
<proteinExistence type="predicted"/>
<gene>
    <name evidence="1" type="ORF">HK105_206435</name>
</gene>
<dbReference type="EMBL" id="JADGIZ020000038">
    <property type="protein sequence ID" value="KAL2913995.1"/>
    <property type="molecule type" value="Genomic_DNA"/>
</dbReference>
<dbReference type="Proteomes" id="UP001527925">
    <property type="component" value="Unassembled WGS sequence"/>
</dbReference>
<evidence type="ECO:0000313" key="1">
    <source>
        <dbReference type="EMBL" id="KAL2913995.1"/>
    </source>
</evidence>